<dbReference type="PANTHER" id="PTHR35007">
    <property type="entry name" value="INTEGRAL MEMBRANE PROTEIN-RELATED"/>
    <property type="match status" value="1"/>
</dbReference>
<comment type="subcellular location">
    <subcellularLocation>
        <location evidence="1">Cell membrane</location>
        <topology evidence="1">Multi-pass membrane protein</topology>
    </subcellularLocation>
</comment>
<dbReference type="PANTHER" id="PTHR35007:SF2">
    <property type="entry name" value="PILUS ASSEMBLE PROTEIN"/>
    <property type="match status" value="1"/>
</dbReference>
<keyword evidence="9" id="KW-1185">Reference proteome</keyword>
<dbReference type="Proteomes" id="UP000516404">
    <property type="component" value="Chromosome"/>
</dbReference>
<feature type="domain" description="Type II secretion system protein GspF" evidence="7">
    <location>
        <begin position="174"/>
        <end position="298"/>
    </location>
</feature>
<dbReference type="Pfam" id="PF00482">
    <property type="entry name" value="T2SSF"/>
    <property type="match status" value="1"/>
</dbReference>
<evidence type="ECO:0000313" key="9">
    <source>
        <dbReference type="Proteomes" id="UP000516404"/>
    </source>
</evidence>
<keyword evidence="5 6" id="KW-0472">Membrane</keyword>
<gene>
    <name evidence="8" type="ORF">IDM49_04415</name>
</gene>
<evidence type="ECO:0000256" key="5">
    <source>
        <dbReference type="ARBA" id="ARBA00023136"/>
    </source>
</evidence>
<evidence type="ECO:0000256" key="2">
    <source>
        <dbReference type="ARBA" id="ARBA00022475"/>
    </source>
</evidence>
<feature type="transmembrane region" description="Helical" evidence="6">
    <location>
        <begin position="108"/>
        <end position="127"/>
    </location>
</feature>
<name>A0A7H2BFR6_9MICC</name>
<evidence type="ECO:0000313" key="8">
    <source>
        <dbReference type="EMBL" id="QNV38512.1"/>
    </source>
</evidence>
<dbReference type="KEGG" id="rter:IDM49_04415"/>
<dbReference type="RefSeq" id="WP_190725164.1">
    <property type="nucleotide sequence ID" value="NZ_CP061539.1"/>
</dbReference>
<protein>
    <submittedName>
        <fullName evidence="8">Type II secretion system F family protein</fullName>
    </submittedName>
</protein>
<keyword evidence="2" id="KW-1003">Cell membrane</keyword>
<feature type="transmembrane region" description="Helical" evidence="6">
    <location>
        <begin position="280"/>
        <end position="303"/>
    </location>
</feature>
<evidence type="ECO:0000256" key="1">
    <source>
        <dbReference type="ARBA" id="ARBA00004651"/>
    </source>
</evidence>
<organism evidence="8 9">
    <name type="scientific">Rothia terrae</name>
    <dbReference type="NCBI Taxonomy" id="396015"/>
    <lineage>
        <taxon>Bacteria</taxon>
        <taxon>Bacillati</taxon>
        <taxon>Actinomycetota</taxon>
        <taxon>Actinomycetes</taxon>
        <taxon>Micrococcales</taxon>
        <taxon>Micrococcaceae</taxon>
        <taxon>Rothia</taxon>
    </lineage>
</organism>
<dbReference type="GO" id="GO:0005886">
    <property type="term" value="C:plasma membrane"/>
    <property type="evidence" value="ECO:0007669"/>
    <property type="project" value="UniProtKB-SubCell"/>
</dbReference>
<evidence type="ECO:0000259" key="7">
    <source>
        <dbReference type="Pfam" id="PF00482"/>
    </source>
</evidence>
<evidence type="ECO:0000256" key="4">
    <source>
        <dbReference type="ARBA" id="ARBA00022989"/>
    </source>
</evidence>
<dbReference type="InterPro" id="IPR018076">
    <property type="entry name" value="T2SS_GspF_dom"/>
</dbReference>
<reference evidence="8 9" key="1">
    <citation type="submission" date="2020-09" db="EMBL/GenBank/DDBJ databases">
        <title>Investigation of environmental microbes.</title>
        <authorList>
            <person name="Ou Y."/>
            <person name="Kang Q."/>
        </authorList>
    </citation>
    <scope>NUCLEOTIDE SEQUENCE [LARGE SCALE GENOMIC DNA]</scope>
    <source>
        <strain evidence="8 9">KJZ-14</strain>
    </source>
</reference>
<dbReference type="GeneID" id="96623468"/>
<keyword evidence="3 6" id="KW-0812">Transmembrane</keyword>
<evidence type="ECO:0000256" key="3">
    <source>
        <dbReference type="ARBA" id="ARBA00022692"/>
    </source>
</evidence>
<proteinExistence type="predicted"/>
<evidence type="ECO:0000256" key="6">
    <source>
        <dbReference type="SAM" id="Phobius"/>
    </source>
</evidence>
<dbReference type="AlphaFoldDB" id="A0A7H2BFR6"/>
<accession>A0A7H2BFR6</accession>
<feature type="transmembrane region" description="Helical" evidence="6">
    <location>
        <begin position="133"/>
        <end position="154"/>
    </location>
</feature>
<sequence>MNWTIIIGLILASGLWLVFQSVKAVRTLNFSDRIAPYMRSSELQASLLEETKTNPKGMWDGFYELLLPFITDAVSKLNKTSANTHLLEKRLEQANLPKTTADYRAEQVVWGFIAFIASVALLGLAAIQGRVSVAGALILSVACAVTGFLARDYWLTQTIKKREKQMLAEFPALAELMALSVTAGESAVAALERVCRVSSGELSTEFNKILAQTRAGDGLVPALQEFSQRTSVAALARFVDGIVVAIERGTPLSDVLRAQAQDVRDAAKRELMEAAGKKEIAMMVPVVFFILPLTVVFAIFPGISLLQINL</sequence>
<keyword evidence="4 6" id="KW-1133">Transmembrane helix</keyword>
<dbReference type="EMBL" id="CP061539">
    <property type="protein sequence ID" value="QNV38512.1"/>
    <property type="molecule type" value="Genomic_DNA"/>
</dbReference>
<feature type="transmembrane region" description="Helical" evidence="6">
    <location>
        <begin position="6"/>
        <end position="25"/>
    </location>
</feature>